<evidence type="ECO:0000313" key="3">
    <source>
        <dbReference type="Proteomes" id="UP000054516"/>
    </source>
</evidence>
<dbReference type="EMBL" id="DF977467">
    <property type="protein sequence ID" value="GAP85096.2"/>
    <property type="molecule type" value="Genomic_DNA"/>
</dbReference>
<sequence>MKLNIASLFILLGAAANSALAGTEANATLNAKIAECGDIDNVMPVPQGAAATAEYRTCLEHPLGRAGPSDGDSLSKRACWTGKVAGCTGGYCWKRCGNDLAQGHWCWTAIGGTGDWYKCSADEQCHEYMPCGEGSGCASCGCSC</sequence>
<keyword evidence="3" id="KW-1185">Reference proteome</keyword>
<proteinExistence type="predicted"/>
<name>A0A1S7UNS6_ROSNE</name>
<feature type="chain" id="PRO_5011961360" evidence="1">
    <location>
        <begin position="22"/>
        <end position="144"/>
    </location>
</feature>
<reference evidence="2" key="1">
    <citation type="submission" date="2016-03" db="EMBL/GenBank/DDBJ databases">
        <title>Draft genome sequence of Rosellinia necatrix.</title>
        <authorList>
            <person name="Kanematsu S."/>
        </authorList>
    </citation>
    <scope>NUCLEOTIDE SEQUENCE [LARGE SCALE GENOMIC DNA]</scope>
    <source>
        <strain evidence="2">W97</strain>
    </source>
</reference>
<evidence type="ECO:0000256" key="1">
    <source>
        <dbReference type="SAM" id="SignalP"/>
    </source>
</evidence>
<keyword evidence="1" id="KW-0732">Signal</keyword>
<accession>A0A1S7UNS6</accession>
<dbReference type="AlphaFoldDB" id="A0A1S7UNS6"/>
<feature type="signal peptide" evidence="1">
    <location>
        <begin position="1"/>
        <end position="21"/>
    </location>
</feature>
<protein>
    <submittedName>
        <fullName evidence="2">Putative IDI-2</fullName>
    </submittedName>
</protein>
<organism evidence="2">
    <name type="scientific">Rosellinia necatrix</name>
    <name type="common">White root-rot fungus</name>
    <dbReference type="NCBI Taxonomy" id="77044"/>
    <lineage>
        <taxon>Eukaryota</taxon>
        <taxon>Fungi</taxon>
        <taxon>Dikarya</taxon>
        <taxon>Ascomycota</taxon>
        <taxon>Pezizomycotina</taxon>
        <taxon>Sordariomycetes</taxon>
        <taxon>Xylariomycetidae</taxon>
        <taxon>Xylariales</taxon>
        <taxon>Xylariaceae</taxon>
        <taxon>Rosellinia</taxon>
    </lineage>
</organism>
<evidence type="ECO:0000313" key="2">
    <source>
        <dbReference type="EMBL" id="GAP85096.2"/>
    </source>
</evidence>
<dbReference type="Proteomes" id="UP000054516">
    <property type="component" value="Unassembled WGS sequence"/>
</dbReference>
<dbReference type="OMA" id="DEQCHEY"/>
<dbReference type="OrthoDB" id="3660930at2759"/>
<gene>
    <name evidence="2" type="ORF">SAMD00023353_2200250</name>
</gene>